<dbReference type="AlphaFoldDB" id="A0A402ATN1"/>
<dbReference type="EMBL" id="BIFS01000002">
    <property type="protein sequence ID" value="GCE22470.1"/>
    <property type="molecule type" value="Genomic_DNA"/>
</dbReference>
<dbReference type="Proteomes" id="UP000287188">
    <property type="component" value="Unassembled WGS sequence"/>
</dbReference>
<dbReference type="OrthoDB" id="162495at2"/>
<gene>
    <name evidence="2" type="ORF">KDK_62700</name>
</gene>
<reference evidence="3" key="1">
    <citation type="submission" date="2018-12" db="EMBL/GenBank/DDBJ databases">
        <title>Tengunoibacter tsumagoiensis gen. nov., sp. nov., Dictyobacter kobayashii sp. nov., D. alpinus sp. nov., and D. joshuensis sp. nov. and description of Dictyobacteraceae fam. nov. within the order Ktedonobacterales isolated from Tengu-no-mugimeshi.</title>
        <authorList>
            <person name="Wang C.M."/>
            <person name="Zheng Y."/>
            <person name="Sakai Y."/>
            <person name="Toyoda A."/>
            <person name="Minakuchi Y."/>
            <person name="Abe K."/>
            <person name="Yokota A."/>
            <person name="Yabe S."/>
        </authorList>
    </citation>
    <scope>NUCLEOTIDE SEQUENCE [LARGE SCALE GENOMIC DNA]</scope>
    <source>
        <strain evidence="3">Uno11</strain>
    </source>
</reference>
<evidence type="ECO:0000313" key="2">
    <source>
        <dbReference type="EMBL" id="GCE22470.1"/>
    </source>
</evidence>
<comment type="caution">
    <text evidence="2">The sequence shown here is derived from an EMBL/GenBank/DDBJ whole genome shotgun (WGS) entry which is preliminary data.</text>
</comment>
<evidence type="ECO:0000256" key="1">
    <source>
        <dbReference type="SAM" id="MobiDB-lite"/>
    </source>
</evidence>
<sequence>MSQSSSEKFLYFTVGLLKDSEALEALRQDAVKHHMIDNPGQLIALRLTEYYEMMSKGIVQPVVRVPAVVAPAGPEVKSKPEGEVAAQVQKPVSAPAPVQSPQPVQPAQPQQPARFNPLTAYENAPVRQPTGRMRAIMQEGDNIVSTSSTADQNADDAADYWSLL</sequence>
<accession>A0A402ATN1</accession>
<protein>
    <submittedName>
        <fullName evidence="2">Uncharacterized protein</fullName>
    </submittedName>
</protein>
<evidence type="ECO:0000313" key="3">
    <source>
        <dbReference type="Proteomes" id="UP000287188"/>
    </source>
</evidence>
<name>A0A402ATN1_9CHLR</name>
<feature type="region of interest" description="Disordered" evidence="1">
    <location>
        <begin position="73"/>
        <end position="164"/>
    </location>
</feature>
<keyword evidence="3" id="KW-1185">Reference proteome</keyword>
<feature type="compositionally biased region" description="Polar residues" evidence="1">
    <location>
        <begin position="143"/>
        <end position="152"/>
    </location>
</feature>
<dbReference type="RefSeq" id="WP_126555331.1">
    <property type="nucleotide sequence ID" value="NZ_BIFS01000002.1"/>
</dbReference>
<organism evidence="2 3">
    <name type="scientific">Dictyobacter kobayashii</name>
    <dbReference type="NCBI Taxonomy" id="2014872"/>
    <lineage>
        <taxon>Bacteria</taxon>
        <taxon>Bacillati</taxon>
        <taxon>Chloroflexota</taxon>
        <taxon>Ktedonobacteria</taxon>
        <taxon>Ktedonobacterales</taxon>
        <taxon>Dictyobacteraceae</taxon>
        <taxon>Dictyobacter</taxon>
    </lineage>
</organism>
<proteinExistence type="predicted"/>